<protein>
    <recommendedName>
        <fullName evidence="2">DUF1934 domain-containing protein</fullName>
    </recommendedName>
</protein>
<gene>
    <name evidence="1" type="ORF">AULFYP135_02240</name>
</gene>
<reference evidence="1" key="1">
    <citation type="submission" date="2019-11" db="EMBL/GenBank/DDBJ databases">
        <authorList>
            <person name="Feng L."/>
        </authorList>
    </citation>
    <scope>NUCLEOTIDE SEQUENCE</scope>
    <source>
        <strain evidence="1">AundefinedLFYP135</strain>
    </source>
</reference>
<proteinExistence type="predicted"/>
<evidence type="ECO:0000313" key="1">
    <source>
        <dbReference type="EMBL" id="VYT24459.1"/>
    </source>
</evidence>
<accession>A0A6N2V1Z3</accession>
<dbReference type="InterPro" id="IPR015231">
    <property type="entry name" value="DUF1934"/>
</dbReference>
<name>A0A6N2V1Z3_9FIRM</name>
<sequence>MKKDVMIKIIGRQFVAGEEDSVELTTTGSYYRRNGDYFIRYEESEATGYKGAYTTVKVDGDGSRVTMLRSGPNRSQLIVEDGVRHQCCYDVGLGPMMIGISGEGVASTLTDGGGDLKFRYSMDIETAVASEHEVSINVKECAK</sequence>
<dbReference type="EMBL" id="CACRSL010000005">
    <property type="protein sequence ID" value="VYT24459.1"/>
    <property type="molecule type" value="Genomic_DNA"/>
</dbReference>
<dbReference type="SUPFAM" id="SSF50814">
    <property type="entry name" value="Lipocalins"/>
    <property type="match status" value="1"/>
</dbReference>
<dbReference type="Gene3D" id="2.40.128.20">
    <property type="match status" value="1"/>
</dbReference>
<dbReference type="InterPro" id="IPR012674">
    <property type="entry name" value="Calycin"/>
</dbReference>
<evidence type="ECO:0008006" key="2">
    <source>
        <dbReference type="Google" id="ProtNLM"/>
    </source>
</evidence>
<dbReference type="Pfam" id="PF09148">
    <property type="entry name" value="DUF1934"/>
    <property type="match status" value="1"/>
</dbReference>
<dbReference type="AlphaFoldDB" id="A0A6N2V1Z3"/>
<organism evidence="1">
    <name type="scientific">uncultured Anaerotruncus sp</name>
    <dbReference type="NCBI Taxonomy" id="905011"/>
    <lineage>
        <taxon>Bacteria</taxon>
        <taxon>Bacillati</taxon>
        <taxon>Bacillota</taxon>
        <taxon>Clostridia</taxon>
        <taxon>Eubacteriales</taxon>
        <taxon>Oscillospiraceae</taxon>
        <taxon>Anaerotruncus</taxon>
        <taxon>environmental samples</taxon>
    </lineage>
</organism>